<dbReference type="OMA" id="TWPGKTK"/>
<keyword evidence="6" id="KW-0539">Nucleus</keyword>
<evidence type="ECO:0000313" key="12">
    <source>
        <dbReference type="JaponicusDB" id="SJAG_01049"/>
    </source>
</evidence>
<keyword evidence="3" id="KW-0227">DNA damage</keyword>
<feature type="region of interest" description="Disordered" evidence="7">
    <location>
        <begin position="1"/>
        <end position="118"/>
    </location>
</feature>
<dbReference type="SMART" id="SM01030">
    <property type="entry name" value="BHD_1"/>
    <property type="match status" value="1"/>
</dbReference>
<dbReference type="InterPro" id="IPR004583">
    <property type="entry name" value="DNA_repair_Rad4"/>
</dbReference>
<feature type="domain" description="Rad4 beta-hairpin" evidence="10">
    <location>
        <begin position="571"/>
        <end position="645"/>
    </location>
</feature>
<dbReference type="GO" id="GO:0071942">
    <property type="term" value="C:XPC complex"/>
    <property type="evidence" value="ECO:0000318"/>
    <property type="project" value="GO_Central"/>
</dbReference>
<evidence type="ECO:0000313" key="13">
    <source>
        <dbReference type="Proteomes" id="UP000001744"/>
    </source>
</evidence>
<dbReference type="SUPFAM" id="SSF54001">
    <property type="entry name" value="Cysteine proteinases"/>
    <property type="match status" value="1"/>
</dbReference>
<name>B6JXC2_SCHJY</name>
<evidence type="ECO:0000256" key="3">
    <source>
        <dbReference type="ARBA" id="ARBA00022763"/>
    </source>
</evidence>
<evidence type="ECO:0000259" key="10">
    <source>
        <dbReference type="SMART" id="SM01032"/>
    </source>
</evidence>
<dbReference type="PANTHER" id="PTHR12135:SF2">
    <property type="entry name" value="DNA REPAIR PROTEIN RAD34"/>
    <property type="match status" value="1"/>
</dbReference>
<feature type="compositionally biased region" description="Acidic residues" evidence="7">
    <location>
        <begin position="82"/>
        <end position="97"/>
    </location>
</feature>
<keyword evidence="4" id="KW-0238">DNA-binding</keyword>
<dbReference type="PANTHER" id="PTHR12135">
    <property type="entry name" value="DNA REPAIR PROTEIN XP-C / RAD4"/>
    <property type="match status" value="1"/>
</dbReference>
<dbReference type="GeneID" id="7048293"/>
<evidence type="ECO:0000256" key="5">
    <source>
        <dbReference type="ARBA" id="ARBA00023204"/>
    </source>
</evidence>
<keyword evidence="13" id="KW-1185">Reference proteome</keyword>
<dbReference type="InterPro" id="IPR018328">
    <property type="entry name" value="Rad4_beta-hairpin_dom3"/>
</dbReference>
<dbReference type="eggNOG" id="KOG2179">
    <property type="taxonomic scope" value="Eukaryota"/>
</dbReference>
<accession>B6JXC2</accession>
<protein>
    <submittedName>
        <fullName evidence="11">DNA repair protein Rhp42</fullName>
    </submittedName>
</protein>
<dbReference type="OrthoDB" id="300780at2759"/>
<reference evidence="11 13" key="1">
    <citation type="journal article" date="2011" name="Science">
        <title>Comparative functional genomics of the fission yeasts.</title>
        <authorList>
            <person name="Rhind N."/>
            <person name="Chen Z."/>
            <person name="Yassour M."/>
            <person name="Thompson D.A."/>
            <person name="Haas B.J."/>
            <person name="Habib N."/>
            <person name="Wapinski I."/>
            <person name="Roy S."/>
            <person name="Lin M.F."/>
            <person name="Heiman D.I."/>
            <person name="Young S.K."/>
            <person name="Furuya K."/>
            <person name="Guo Y."/>
            <person name="Pidoux A."/>
            <person name="Chen H.M."/>
            <person name="Robbertse B."/>
            <person name="Goldberg J.M."/>
            <person name="Aoki K."/>
            <person name="Bayne E.H."/>
            <person name="Berlin A.M."/>
            <person name="Desjardins C.A."/>
            <person name="Dobbs E."/>
            <person name="Dukaj L."/>
            <person name="Fan L."/>
            <person name="FitzGerald M.G."/>
            <person name="French C."/>
            <person name="Gujja S."/>
            <person name="Hansen K."/>
            <person name="Keifenheim D."/>
            <person name="Levin J.Z."/>
            <person name="Mosher R.A."/>
            <person name="Mueller C.A."/>
            <person name="Pfiffner J."/>
            <person name="Priest M."/>
            <person name="Russ C."/>
            <person name="Smialowska A."/>
            <person name="Swoboda P."/>
            <person name="Sykes S.M."/>
            <person name="Vaughn M."/>
            <person name="Vengrova S."/>
            <person name="Yoder R."/>
            <person name="Zeng Q."/>
            <person name="Allshire R."/>
            <person name="Baulcombe D."/>
            <person name="Birren B.W."/>
            <person name="Brown W."/>
            <person name="Ekwall K."/>
            <person name="Kellis M."/>
            <person name="Leatherwood J."/>
            <person name="Levin H."/>
            <person name="Margalit H."/>
            <person name="Martienssen R."/>
            <person name="Nieduszynski C.A."/>
            <person name="Spatafora J.W."/>
            <person name="Friedman N."/>
            <person name="Dalgaard J.Z."/>
            <person name="Baumann P."/>
            <person name="Niki H."/>
            <person name="Regev A."/>
            <person name="Nusbaum C."/>
        </authorList>
    </citation>
    <scope>NUCLEOTIDE SEQUENCE [LARGE SCALE GENOMIC DNA]</scope>
    <source>
        <strain evidence="13">yFS275 / FY16936</strain>
    </source>
</reference>
<dbReference type="Gene3D" id="2.20.20.110">
    <property type="entry name" value="Rad4, beta-hairpin domain BHD1"/>
    <property type="match status" value="1"/>
</dbReference>
<organism evidence="11 13">
    <name type="scientific">Schizosaccharomyces japonicus (strain yFS275 / FY16936)</name>
    <name type="common">Fission yeast</name>
    <dbReference type="NCBI Taxonomy" id="402676"/>
    <lineage>
        <taxon>Eukaryota</taxon>
        <taxon>Fungi</taxon>
        <taxon>Dikarya</taxon>
        <taxon>Ascomycota</taxon>
        <taxon>Taphrinomycotina</taxon>
        <taxon>Schizosaccharomycetes</taxon>
        <taxon>Schizosaccharomycetales</taxon>
        <taxon>Schizosaccharomycetaceae</taxon>
        <taxon>Schizosaccharomyces</taxon>
    </lineage>
</organism>
<dbReference type="GO" id="GO:0006298">
    <property type="term" value="P:mismatch repair"/>
    <property type="evidence" value="ECO:0000318"/>
    <property type="project" value="GO_Central"/>
</dbReference>
<evidence type="ECO:0000259" key="9">
    <source>
        <dbReference type="SMART" id="SM01031"/>
    </source>
</evidence>
<dbReference type="RefSeq" id="XP_002172316.1">
    <property type="nucleotide sequence ID" value="XM_002172280.2"/>
</dbReference>
<dbReference type="InterPro" id="IPR018026">
    <property type="entry name" value="DNA_repair_Rad4-like"/>
</dbReference>
<dbReference type="JaponicusDB" id="SJAG_01049">
    <property type="gene designation" value="rhp42"/>
</dbReference>
<evidence type="ECO:0000256" key="6">
    <source>
        <dbReference type="ARBA" id="ARBA00023242"/>
    </source>
</evidence>
<feature type="compositionally biased region" description="Polar residues" evidence="7">
    <location>
        <begin position="69"/>
        <end position="81"/>
    </location>
</feature>
<dbReference type="InterPro" id="IPR036985">
    <property type="entry name" value="Transglutaminase-like_sf"/>
</dbReference>
<dbReference type="Pfam" id="PF10404">
    <property type="entry name" value="BHD_2"/>
    <property type="match status" value="1"/>
</dbReference>
<dbReference type="GO" id="GO:0005737">
    <property type="term" value="C:cytoplasm"/>
    <property type="evidence" value="ECO:0000318"/>
    <property type="project" value="GO_Central"/>
</dbReference>
<dbReference type="Pfam" id="PF10405">
    <property type="entry name" value="BHD_3"/>
    <property type="match status" value="1"/>
</dbReference>
<dbReference type="EMBL" id="KE651166">
    <property type="protein sequence ID" value="EEB06023.1"/>
    <property type="molecule type" value="Genomic_DNA"/>
</dbReference>
<dbReference type="VEuPathDB" id="FungiDB:SJAG_01049"/>
<dbReference type="FunFam" id="3.30.70.2460:FF:000001">
    <property type="entry name" value="DNA repair protein Rad4 family"/>
    <property type="match status" value="1"/>
</dbReference>
<evidence type="ECO:0000256" key="7">
    <source>
        <dbReference type="SAM" id="MobiDB-lite"/>
    </source>
</evidence>
<evidence type="ECO:0000256" key="2">
    <source>
        <dbReference type="ARBA" id="ARBA00009525"/>
    </source>
</evidence>
<dbReference type="GO" id="GO:0006289">
    <property type="term" value="P:nucleotide-excision repair"/>
    <property type="evidence" value="ECO:0000318"/>
    <property type="project" value="GO_Central"/>
</dbReference>
<evidence type="ECO:0000259" key="8">
    <source>
        <dbReference type="SMART" id="SM01030"/>
    </source>
</evidence>
<dbReference type="Gene3D" id="3.90.260.10">
    <property type="entry name" value="Transglutaminase-like"/>
    <property type="match status" value="1"/>
</dbReference>
<dbReference type="HOGENOM" id="CLU_003639_2_1_1"/>
<keyword evidence="5" id="KW-0234">DNA repair</keyword>
<dbReference type="InterPro" id="IPR042488">
    <property type="entry name" value="Rad4_BHD3_sf"/>
</dbReference>
<comment type="similarity">
    <text evidence="2">Belongs to the XPC family.</text>
</comment>
<dbReference type="Proteomes" id="UP000001744">
    <property type="component" value="Unassembled WGS sequence"/>
</dbReference>
<dbReference type="InterPro" id="IPR018325">
    <property type="entry name" value="Rad4/PNGase_transGLS-fold"/>
</dbReference>
<feature type="domain" description="Rad4 beta-hairpin" evidence="8">
    <location>
        <begin position="441"/>
        <end position="499"/>
    </location>
</feature>
<dbReference type="NCBIfam" id="TIGR00605">
    <property type="entry name" value="rad4"/>
    <property type="match status" value="1"/>
</dbReference>
<dbReference type="InterPro" id="IPR018326">
    <property type="entry name" value="Rad4_beta-hairpin_dom1"/>
</dbReference>
<evidence type="ECO:0000256" key="1">
    <source>
        <dbReference type="ARBA" id="ARBA00004123"/>
    </source>
</evidence>
<proteinExistence type="inferred from homology"/>
<dbReference type="Gene3D" id="3.30.70.2460">
    <property type="entry name" value="Rad4, beta-hairpin domain BHD3"/>
    <property type="match status" value="1"/>
</dbReference>
<dbReference type="InterPro" id="IPR018327">
    <property type="entry name" value="BHD_2"/>
</dbReference>
<comment type="subcellular location">
    <subcellularLocation>
        <location evidence="1">Nucleus</location>
    </subcellularLocation>
</comment>
<dbReference type="GO" id="GO:0000111">
    <property type="term" value="C:nucleotide-excision repair factor 2 complex"/>
    <property type="evidence" value="ECO:0000318"/>
    <property type="project" value="GO_Central"/>
</dbReference>
<dbReference type="STRING" id="402676.B6JXC2"/>
<evidence type="ECO:0000313" key="11">
    <source>
        <dbReference type="EMBL" id="EEB06023.1"/>
    </source>
</evidence>
<evidence type="ECO:0000256" key="4">
    <source>
        <dbReference type="ARBA" id="ARBA00023125"/>
    </source>
</evidence>
<dbReference type="Gene3D" id="3.30.60.290">
    <property type="entry name" value="Rad4, beta-hairpin domain BHD2"/>
    <property type="match status" value="1"/>
</dbReference>
<dbReference type="GO" id="GO:0003684">
    <property type="term" value="F:damaged DNA binding"/>
    <property type="evidence" value="ECO:0000318"/>
    <property type="project" value="GO_Central"/>
</dbReference>
<dbReference type="AlphaFoldDB" id="B6JXC2"/>
<feature type="domain" description="Rad4 beta-hairpin" evidence="9">
    <location>
        <begin position="501"/>
        <end position="564"/>
    </location>
</feature>
<dbReference type="GO" id="GO:0003697">
    <property type="term" value="F:single-stranded DNA binding"/>
    <property type="evidence" value="ECO:0000318"/>
    <property type="project" value="GO_Central"/>
</dbReference>
<sequence length="688" mass="78201">MVRKSARLANKRKNQDAKRGGTKAIKTKEETPNDELVSIEENMSALDSIKSDKTPPTSPEIDELRSQNKEQNGTNGINSFASDDDDDDDDDEGDWEQVDLSSPKPGSPAPGKKKKVDDSVEIEMKPVEQSLTSAFHSSIRGKIVKIIRNSVHTMHTVCLILHGSFRNRWINNDELRSKLKDVVTEKQKDLVTQWGKSEHKHDDLVCLLNGLRAWWHRSFNIDEHGLRKLGYQKLGAEKITFESEKIENETAFREKVLAMHGSRDLSAQGFTAVCRAIGLRTRLVFSLQPLTFSTASFDNFSPSVLPPKNIEKSAVDADLQYPLFWTEVWDDDGKQWLAVDAAVLNGLYTTNMTWFEPKGSLAETKKLRIAIVIAYEPDLYAKDVTKRYADLSSAKSKRIRITAPNVLKTINPYELVLRHFQRPVPDAVDKLEQEFLASKDLPKEPKSLADFKNHPTYVLERHLKREEALRPGAKPVMKKTFGNGNKAAEVDVYLRADVLICKTPENYHKEGRVIKTGEQARKLVKARAVTLTRKREHESRVADSNEPVLQGLYSYDQTELYIPPPIQNGHIPKNGYGNMDCFVESMIPQGAVHLPYRGIARIARQLNVDFADAVTGFDFRKQRAIPVTTGIIVAEENAELVKQEWEKYEVQRVERERKKQEKLALNCWKRLAHGLLIRRRIAQEYGGD</sequence>
<dbReference type="InterPro" id="IPR038765">
    <property type="entry name" value="Papain-like_cys_pep_sf"/>
</dbReference>
<dbReference type="Pfam" id="PF10403">
    <property type="entry name" value="BHD_1"/>
    <property type="match status" value="1"/>
</dbReference>
<dbReference type="SMART" id="SM01032">
    <property type="entry name" value="BHD_3"/>
    <property type="match status" value="1"/>
</dbReference>
<gene>
    <name evidence="12" type="primary">rhp42</name>
    <name evidence="11" type="ORF">SJAG_01049</name>
</gene>
<feature type="compositionally biased region" description="Basic residues" evidence="7">
    <location>
        <begin position="1"/>
        <end position="12"/>
    </location>
</feature>
<dbReference type="Pfam" id="PF03835">
    <property type="entry name" value="Rad4"/>
    <property type="match status" value="1"/>
</dbReference>
<dbReference type="SMART" id="SM01031">
    <property type="entry name" value="BHD_2"/>
    <property type="match status" value="1"/>
</dbReference>